<dbReference type="Proteomes" id="UP001589793">
    <property type="component" value="Unassembled WGS sequence"/>
</dbReference>
<dbReference type="Pfam" id="PF01872">
    <property type="entry name" value="RibD_C"/>
    <property type="match status" value="1"/>
</dbReference>
<gene>
    <name evidence="2" type="ORF">ACFFF6_02675</name>
</gene>
<sequence length="184" mass="19566">MTAYRFYTATSLDGFIATPDDDLGWLLSQPIDQDGPMSYAEFIAGIGAIVMGSSTYAWILEHGTSGTEEGGDGWDYEQPAFVLSHRALEPAAASVRIVSGPVEALRGQLEEAAGDGDVWIVGGGDLAAQFARAGMLDEIIVSIAPVTLGAGKPLFTGAFDLDLVEHARNRAFLCARYRVLGPRQ</sequence>
<comment type="caution">
    <text evidence="2">The sequence shown here is derived from an EMBL/GenBank/DDBJ whole genome shotgun (WGS) entry which is preliminary data.</text>
</comment>
<reference evidence="2 3" key="1">
    <citation type="submission" date="2024-09" db="EMBL/GenBank/DDBJ databases">
        <authorList>
            <person name="Sun Q."/>
            <person name="Mori K."/>
        </authorList>
    </citation>
    <scope>NUCLEOTIDE SEQUENCE [LARGE SCALE GENOMIC DNA]</scope>
    <source>
        <strain evidence="2 3">CICC 10874</strain>
    </source>
</reference>
<dbReference type="InterPro" id="IPR050765">
    <property type="entry name" value="Riboflavin_Biosynth_HTPR"/>
</dbReference>
<dbReference type="SUPFAM" id="SSF53597">
    <property type="entry name" value="Dihydrofolate reductase-like"/>
    <property type="match status" value="1"/>
</dbReference>
<evidence type="ECO:0000259" key="1">
    <source>
        <dbReference type="Pfam" id="PF01872"/>
    </source>
</evidence>
<evidence type="ECO:0000313" key="2">
    <source>
        <dbReference type="EMBL" id="MFC0672855.1"/>
    </source>
</evidence>
<evidence type="ECO:0000313" key="3">
    <source>
        <dbReference type="Proteomes" id="UP001589793"/>
    </source>
</evidence>
<dbReference type="RefSeq" id="WP_376977974.1">
    <property type="nucleotide sequence ID" value="NZ_JBHLSV010000002.1"/>
</dbReference>
<dbReference type="InterPro" id="IPR002734">
    <property type="entry name" value="RibDG_C"/>
</dbReference>
<name>A0ABV6R795_9MICO</name>
<accession>A0ABV6R795</accession>
<protein>
    <submittedName>
        <fullName evidence="2">Dihydrofolate reductase family protein</fullName>
    </submittedName>
</protein>
<organism evidence="2 3">
    <name type="scientific">Brachybacterium hainanense</name>
    <dbReference type="NCBI Taxonomy" id="1541174"/>
    <lineage>
        <taxon>Bacteria</taxon>
        <taxon>Bacillati</taxon>
        <taxon>Actinomycetota</taxon>
        <taxon>Actinomycetes</taxon>
        <taxon>Micrococcales</taxon>
        <taxon>Dermabacteraceae</taxon>
        <taxon>Brachybacterium</taxon>
    </lineage>
</organism>
<keyword evidence="3" id="KW-1185">Reference proteome</keyword>
<dbReference type="PANTHER" id="PTHR38011:SF11">
    <property type="entry name" value="2,5-DIAMINO-6-RIBOSYLAMINO-4(3H)-PYRIMIDINONE 5'-PHOSPHATE REDUCTASE"/>
    <property type="match status" value="1"/>
</dbReference>
<dbReference type="EMBL" id="JBHLSV010000002">
    <property type="protein sequence ID" value="MFC0672855.1"/>
    <property type="molecule type" value="Genomic_DNA"/>
</dbReference>
<dbReference type="InterPro" id="IPR024072">
    <property type="entry name" value="DHFR-like_dom_sf"/>
</dbReference>
<feature type="domain" description="Bacterial bifunctional deaminase-reductase C-terminal" evidence="1">
    <location>
        <begin position="8"/>
        <end position="158"/>
    </location>
</feature>
<dbReference type="Gene3D" id="3.40.430.10">
    <property type="entry name" value="Dihydrofolate Reductase, subunit A"/>
    <property type="match status" value="1"/>
</dbReference>
<dbReference type="PANTHER" id="PTHR38011">
    <property type="entry name" value="DIHYDROFOLATE REDUCTASE FAMILY PROTEIN (AFU_ORTHOLOGUE AFUA_8G06820)"/>
    <property type="match status" value="1"/>
</dbReference>
<proteinExistence type="predicted"/>